<dbReference type="STRING" id="56857.A0A200QEE3"/>
<evidence type="ECO:0000256" key="3">
    <source>
        <dbReference type="ARBA" id="ARBA00022517"/>
    </source>
</evidence>
<keyword evidence="3" id="KW-0690">Ribosome biogenesis</keyword>
<feature type="compositionally biased region" description="Basic and acidic residues" evidence="7">
    <location>
        <begin position="89"/>
        <end position="103"/>
    </location>
</feature>
<keyword evidence="4" id="KW-0698">rRNA processing</keyword>
<organism evidence="8 9">
    <name type="scientific">Macleaya cordata</name>
    <name type="common">Five-seeded plume-poppy</name>
    <name type="synonym">Bocconia cordata</name>
    <dbReference type="NCBI Taxonomy" id="56857"/>
    <lineage>
        <taxon>Eukaryota</taxon>
        <taxon>Viridiplantae</taxon>
        <taxon>Streptophyta</taxon>
        <taxon>Embryophyta</taxon>
        <taxon>Tracheophyta</taxon>
        <taxon>Spermatophyta</taxon>
        <taxon>Magnoliopsida</taxon>
        <taxon>Ranunculales</taxon>
        <taxon>Papaveraceae</taxon>
        <taxon>Papaveroideae</taxon>
        <taxon>Macleaya</taxon>
    </lineage>
</organism>
<dbReference type="GO" id="GO:0030692">
    <property type="term" value="C:Noc4p-Nop14p complex"/>
    <property type="evidence" value="ECO:0007669"/>
    <property type="project" value="TreeGrafter"/>
</dbReference>
<evidence type="ECO:0000256" key="6">
    <source>
        <dbReference type="ARBA" id="ARBA00024695"/>
    </source>
</evidence>
<comment type="similarity">
    <text evidence="2">Belongs to the NOP14 family.</text>
</comment>
<evidence type="ECO:0000313" key="9">
    <source>
        <dbReference type="Proteomes" id="UP000195402"/>
    </source>
</evidence>
<feature type="compositionally biased region" description="Polar residues" evidence="7">
    <location>
        <begin position="110"/>
        <end position="119"/>
    </location>
</feature>
<dbReference type="GO" id="GO:0032040">
    <property type="term" value="C:small-subunit processome"/>
    <property type="evidence" value="ECO:0007669"/>
    <property type="project" value="InterPro"/>
</dbReference>
<feature type="region of interest" description="Disordered" evidence="7">
    <location>
        <begin position="89"/>
        <end position="130"/>
    </location>
</feature>
<reference evidence="8 9" key="1">
    <citation type="journal article" date="2017" name="Mol. Plant">
        <title>The Genome of Medicinal Plant Macleaya cordata Provides New Insights into Benzylisoquinoline Alkaloids Metabolism.</title>
        <authorList>
            <person name="Liu X."/>
            <person name="Liu Y."/>
            <person name="Huang P."/>
            <person name="Ma Y."/>
            <person name="Qing Z."/>
            <person name="Tang Q."/>
            <person name="Cao H."/>
            <person name="Cheng P."/>
            <person name="Zheng Y."/>
            <person name="Yuan Z."/>
            <person name="Zhou Y."/>
            <person name="Liu J."/>
            <person name="Tang Z."/>
            <person name="Zhuo Y."/>
            <person name="Zhang Y."/>
            <person name="Yu L."/>
            <person name="Huang J."/>
            <person name="Yang P."/>
            <person name="Peng Q."/>
            <person name="Zhang J."/>
            <person name="Jiang W."/>
            <person name="Zhang Z."/>
            <person name="Lin K."/>
            <person name="Ro D.K."/>
            <person name="Chen X."/>
            <person name="Xiong X."/>
            <person name="Shang Y."/>
            <person name="Huang S."/>
            <person name="Zeng J."/>
        </authorList>
    </citation>
    <scope>NUCLEOTIDE SEQUENCE [LARGE SCALE GENOMIC DNA]</scope>
    <source>
        <strain evidence="9">cv. BLH2017</strain>
        <tissue evidence="8">Root</tissue>
    </source>
</reference>
<proteinExistence type="inferred from homology"/>
<dbReference type="Proteomes" id="UP000195402">
    <property type="component" value="Unassembled WGS sequence"/>
</dbReference>
<dbReference type="InParanoid" id="A0A200QEE3"/>
<keyword evidence="9" id="KW-1185">Reference proteome</keyword>
<evidence type="ECO:0000313" key="8">
    <source>
        <dbReference type="EMBL" id="OVA08858.1"/>
    </source>
</evidence>
<dbReference type="GO" id="GO:0030490">
    <property type="term" value="P:maturation of SSU-rRNA"/>
    <property type="evidence" value="ECO:0007669"/>
    <property type="project" value="TreeGrafter"/>
</dbReference>
<dbReference type="PANTHER" id="PTHR23183:SF0">
    <property type="entry name" value="NUCLEOLAR PROTEIN 14"/>
    <property type="match status" value="1"/>
</dbReference>
<dbReference type="AlphaFoldDB" id="A0A200QEE3"/>
<gene>
    <name evidence="8" type="ORF">BVC80_3867g1</name>
</gene>
<sequence>MKDVAQLIGKKVDEHHLLRRPLQMRKRKLVPIKQSTPKFEENFVKGRDYDPDRVRSESKKLRKLLKRESKGAASEVRKDRVFLAGEREKRKTQVEEEQAEKYGKAKAFLQDQQHAFNSGQLGGSRKRRKR</sequence>
<comment type="subcellular location">
    <subcellularLocation>
        <location evidence="1">Nucleus</location>
        <location evidence="1">Nucleolus</location>
    </subcellularLocation>
</comment>
<comment type="caution">
    <text evidence="8">The sequence shown here is derived from an EMBL/GenBank/DDBJ whole genome shotgun (WGS) entry which is preliminary data.</text>
</comment>
<name>A0A200QEE3_MACCD</name>
<dbReference type="OMA" id="CSFAKGR"/>
<evidence type="ECO:0000256" key="7">
    <source>
        <dbReference type="SAM" id="MobiDB-lite"/>
    </source>
</evidence>
<evidence type="ECO:0000256" key="2">
    <source>
        <dbReference type="ARBA" id="ARBA00007466"/>
    </source>
</evidence>
<dbReference type="PANTHER" id="PTHR23183">
    <property type="entry name" value="NOP14"/>
    <property type="match status" value="1"/>
</dbReference>
<accession>A0A200QEE3</accession>
<keyword evidence="5" id="KW-0539">Nucleus</keyword>
<dbReference type="OrthoDB" id="441771at2759"/>
<comment type="function">
    <text evidence="6">Involved in nucleolar processing of pre-18S ribosomal RNA. Has a role in the nuclear export of 40S pre-ribosomal subunit to the cytoplasm.</text>
</comment>
<dbReference type="EMBL" id="MVGT01002244">
    <property type="protein sequence ID" value="OVA08858.1"/>
    <property type="molecule type" value="Genomic_DNA"/>
</dbReference>
<dbReference type="InterPro" id="IPR007276">
    <property type="entry name" value="Nop14"/>
</dbReference>
<protein>
    <submittedName>
        <fullName evidence="8">Nucleolar protein 14</fullName>
    </submittedName>
</protein>
<evidence type="ECO:0000256" key="1">
    <source>
        <dbReference type="ARBA" id="ARBA00004604"/>
    </source>
</evidence>
<evidence type="ECO:0000256" key="4">
    <source>
        <dbReference type="ARBA" id="ARBA00022552"/>
    </source>
</evidence>
<dbReference type="Pfam" id="PF04147">
    <property type="entry name" value="Nop14"/>
    <property type="match status" value="1"/>
</dbReference>
<evidence type="ECO:0000256" key="5">
    <source>
        <dbReference type="ARBA" id="ARBA00023242"/>
    </source>
</evidence>